<dbReference type="AlphaFoldDB" id="A0A9P6FNT8"/>
<keyword evidence="2" id="KW-1185">Reference proteome</keyword>
<protein>
    <submittedName>
        <fullName evidence="1">Uncharacterized protein</fullName>
    </submittedName>
</protein>
<evidence type="ECO:0000313" key="2">
    <source>
        <dbReference type="Proteomes" id="UP000780801"/>
    </source>
</evidence>
<organism evidence="1 2">
    <name type="scientific">Lunasporangiospora selenospora</name>
    <dbReference type="NCBI Taxonomy" id="979761"/>
    <lineage>
        <taxon>Eukaryota</taxon>
        <taxon>Fungi</taxon>
        <taxon>Fungi incertae sedis</taxon>
        <taxon>Mucoromycota</taxon>
        <taxon>Mortierellomycotina</taxon>
        <taxon>Mortierellomycetes</taxon>
        <taxon>Mortierellales</taxon>
        <taxon>Mortierellaceae</taxon>
        <taxon>Lunasporangiospora</taxon>
    </lineage>
</organism>
<proteinExistence type="predicted"/>
<dbReference type="Proteomes" id="UP000780801">
    <property type="component" value="Unassembled WGS sequence"/>
</dbReference>
<accession>A0A9P6FNT8</accession>
<reference evidence="1" key="1">
    <citation type="journal article" date="2020" name="Fungal Divers.">
        <title>Resolving the Mortierellaceae phylogeny through synthesis of multi-gene phylogenetics and phylogenomics.</title>
        <authorList>
            <person name="Vandepol N."/>
            <person name="Liber J."/>
            <person name="Desiro A."/>
            <person name="Na H."/>
            <person name="Kennedy M."/>
            <person name="Barry K."/>
            <person name="Grigoriev I.V."/>
            <person name="Miller A.N."/>
            <person name="O'Donnell K."/>
            <person name="Stajich J.E."/>
            <person name="Bonito G."/>
        </authorList>
    </citation>
    <scope>NUCLEOTIDE SEQUENCE</scope>
    <source>
        <strain evidence="1">KOD1015</strain>
    </source>
</reference>
<comment type="caution">
    <text evidence="1">The sequence shown here is derived from an EMBL/GenBank/DDBJ whole genome shotgun (WGS) entry which is preliminary data.</text>
</comment>
<feature type="non-terminal residue" evidence="1">
    <location>
        <position position="1"/>
    </location>
</feature>
<gene>
    <name evidence="1" type="ORF">BGW38_005404</name>
</gene>
<sequence length="157" mass="18046">MEALGALKQRHLQSVLDNDDELPLLSPQSLVDVALLHEKPIRSPFTTFLESQGKSKGKELKRLFTHLFTDEIPSEELAKPDLERIDNHCHFTGTTVESIESTDYQLHYTLPTPINQDTNHVTGELQFSEHNVREVMRYMTREIGYRVVGTEQEVETK</sequence>
<evidence type="ECO:0000313" key="1">
    <source>
        <dbReference type="EMBL" id="KAF9578684.1"/>
    </source>
</evidence>
<dbReference type="EMBL" id="JAABOA010003426">
    <property type="protein sequence ID" value="KAF9578684.1"/>
    <property type="molecule type" value="Genomic_DNA"/>
</dbReference>
<name>A0A9P6FNT8_9FUNG</name>